<proteinExistence type="predicted"/>
<organism evidence="1 2">
    <name type="scientific">Bacillus arachidis</name>
    <dbReference type="NCBI Taxonomy" id="2819290"/>
    <lineage>
        <taxon>Bacteria</taxon>
        <taxon>Bacillati</taxon>
        <taxon>Bacillota</taxon>
        <taxon>Bacilli</taxon>
        <taxon>Bacillales</taxon>
        <taxon>Bacillaceae</taxon>
        <taxon>Bacillus</taxon>
    </lineage>
</organism>
<accession>A0ABS3P5Q1</accession>
<evidence type="ECO:0000313" key="2">
    <source>
        <dbReference type="Proteomes" id="UP000677611"/>
    </source>
</evidence>
<sequence>MLTGVISCGCVRAYCGADTRCGTGGNPHPYVGTYRREAYDCNSGTECGLLSTGTKCGCTRK</sequence>
<dbReference type="EMBL" id="JAGDQJ010000043">
    <property type="protein sequence ID" value="MBO1628370.1"/>
    <property type="molecule type" value="Genomic_DNA"/>
</dbReference>
<keyword evidence="2" id="KW-1185">Reference proteome</keyword>
<evidence type="ECO:0000313" key="1">
    <source>
        <dbReference type="EMBL" id="MBO1628370.1"/>
    </source>
</evidence>
<name>A0ABS3P5Q1_9BACI</name>
<dbReference type="RefSeq" id="WP_208019413.1">
    <property type="nucleotide sequence ID" value="NZ_JAGDQJ010000043.1"/>
</dbReference>
<reference evidence="1 2" key="1">
    <citation type="submission" date="2021-03" db="EMBL/GenBank/DDBJ databases">
        <title>Identification of novel Bacillus strains.</title>
        <authorList>
            <person name="Xiao Z."/>
            <person name="Li Y."/>
            <person name="Shen J."/>
        </authorList>
    </citation>
    <scope>NUCLEOTIDE SEQUENCE [LARGE SCALE GENOMIC DNA]</scope>
    <source>
        <strain evidence="1 2">SY8</strain>
    </source>
</reference>
<dbReference type="Proteomes" id="UP000677611">
    <property type="component" value="Unassembled WGS sequence"/>
</dbReference>
<comment type="caution">
    <text evidence="1">The sequence shown here is derived from an EMBL/GenBank/DDBJ whole genome shotgun (WGS) entry which is preliminary data.</text>
</comment>
<protein>
    <submittedName>
        <fullName evidence="1">Uncharacterized protein</fullName>
    </submittedName>
</protein>
<gene>
    <name evidence="1" type="ORF">J4P90_24855</name>
</gene>